<evidence type="ECO:0000313" key="23">
    <source>
        <dbReference type="Proteomes" id="UP001139089"/>
    </source>
</evidence>
<dbReference type="PROSITE" id="PS50979">
    <property type="entry name" value="BC"/>
    <property type="match status" value="1"/>
</dbReference>
<keyword evidence="10 19" id="KW-0276">Fatty acid metabolism</keyword>
<name>A0A9X1NU94_9HYPH</name>
<dbReference type="SUPFAM" id="SSF56059">
    <property type="entry name" value="Glutathione synthetase ATP-binding domain-like"/>
    <property type="match status" value="1"/>
</dbReference>
<evidence type="ECO:0000256" key="15">
    <source>
        <dbReference type="ARBA" id="ARBA00023267"/>
    </source>
</evidence>
<dbReference type="AlphaFoldDB" id="A0A9X1NU94"/>
<keyword evidence="6 19" id="KW-0444">Lipid biosynthesis</keyword>
<evidence type="ECO:0000256" key="14">
    <source>
        <dbReference type="ARBA" id="ARBA00023160"/>
    </source>
</evidence>
<dbReference type="GO" id="GO:0005524">
    <property type="term" value="F:ATP binding"/>
    <property type="evidence" value="ECO:0007669"/>
    <property type="project" value="UniProtKB-UniRule"/>
</dbReference>
<dbReference type="EC" id="6.3.4.14" evidence="4 19"/>
<keyword evidence="8" id="KW-0479">Metal-binding</keyword>
<evidence type="ECO:0000256" key="5">
    <source>
        <dbReference type="ARBA" id="ARBA00017242"/>
    </source>
</evidence>
<dbReference type="Pfam" id="PF02785">
    <property type="entry name" value="Biotin_carb_C"/>
    <property type="match status" value="1"/>
</dbReference>
<evidence type="ECO:0000256" key="10">
    <source>
        <dbReference type="ARBA" id="ARBA00022832"/>
    </source>
</evidence>
<dbReference type="InterPro" id="IPR005479">
    <property type="entry name" value="CPAse_ATP-bd"/>
</dbReference>
<dbReference type="SUPFAM" id="SSF52440">
    <property type="entry name" value="PreATP-grasp domain"/>
    <property type="match status" value="1"/>
</dbReference>
<evidence type="ECO:0000259" key="20">
    <source>
        <dbReference type="PROSITE" id="PS50975"/>
    </source>
</evidence>
<sequence>MSGGATTAQDARSFDTVLIANRGEIALRVLRACKELGLKTVMICSQADRDAQYGALADTFLCIGPASAGRSYLNQDAILLAARLTGAGAVHPGYGFLSENAAFSAAVEAAGMAFIGPSAAAISTMGDKIAAKSAMMAAGVPCVPGPDTALPDDPAAVQAIAAEIGYPVIVKAAGGGGGRGMRVVLAAQHLQDAVSLTREEARQAFGSPALYMEKFLQHPRHIEIQVLCDMHGNAVWLGHRDCSMQRRHQKVVEEAPAPGIAPERIGPVAEACLTACRLIGYRGVGTFEFLYEDGEFYFIEMNTRLQVEHPVTEMTADIDIVQAQIRVAQGEPLALGQEDVTAEGHAFECRINAEDPETFLAAAGTITGIALPSGPGIRVDTHVYAGYKVPPYYDSLIGKLIVHAPSRPEAIAAMRRALAQTRIDGIATNLPLLRALFDDAAFAAGGTDIHYLETWLKQRSAA</sequence>
<reference evidence="22" key="1">
    <citation type="submission" date="2021-12" db="EMBL/GenBank/DDBJ databases">
        <authorList>
            <person name="Li Y."/>
        </authorList>
    </citation>
    <scope>NUCLEOTIDE SEQUENCE</scope>
    <source>
        <strain evidence="22">DKSPLA3</strain>
    </source>
</reference>
<dbReference type="Gene3D" id="3.40.50.20">
    <property type="match status" value="1"/>
</dbReference>
<keyword evidence="7 19" id="KW-0436">Ligase</keyword>
<accession>A0A9X1NU94</accession>
<evidence type="ECO:0000256" key="1">
    <source>
        <dbReference type="ARBA" id="ARBA00003761"/>
    </source>
</evidence>
<dbReference type="InterPro" id="IPR013815">
    <property type="entry name" value="ATP_grasp_subdomain_1"/>
</dbReference>
<dbReference type="SMART" id="SM00878">
    <property type="entry name" value="Biotin_carb_C"/>
    <property type="match status" value="1"/>
</dbReference>
<evidence type="ECO:0000256" key="2">
    <source>
        <dbReference type="ARBA" id="ARBA00004956"/>
    </source>
</evidence>
<dbReference type="Pfam" id="PF02786">
    <property type="entry name" value="CPSase_L_D2"/>
    <property type="match status" value="1"/>
</dbReference>
<dbReference type="SUPFAM" id="SSF51246">
    <property type="entry name" value="Rudiment single hybrid motif"/>
    <property type="match status" value="1"/>
</dbReference>
<feature type="domain" description="Biotin carboxylation" evidence="21">
    <location>
        <begin position="13"/>
        <end position="457"/>
    </location>
</feature>
<evidence type="ECO:0000256" key="18">
    <source>
        <dbReference type="PROSITE-ProRule" id="PRU00409"/>
    </source>
</evidence>
<comment type="function">
    <text evidence="1 19">This protein is a component of the acetyl coenzyme A carboxylase complex; first, biotin carboxylase catalyzes the carboxylation of the carrier protein and then the transcarboxylase transfers the carboxyl group to form malonyl-CoA.</text>
</comment>
<dbReference type="PANTHER" id="PTHR48095:SF2">
    <property type="entry name" value="BIOTIN CARBOXYLASE, CHLOROPLASTIC"/>
    <property type="match status" value="1"/>
</dbReference>
<keyword evidence="23" id="KW-1185">Reference proteome</keyword>
<dbReference type="InterPro" id="IPR011761">
    <property type="entry name" value="ATP-grasp"/>
</dbReference>
<evidence type="ECO:0000256" key="12">
    <source>
        <dbReference type="ARBA" id="ARBA00022842"/>
    </source>
</evidence>
<keyword evidence="15 19" id="KW-0092">Biotin</keyword>
<proteinExistence type="predicted"/>
<dbReference type="InterPro" id="IPR005482">
    <property type="entry name" value="Biotin_COase_C"/>
</dbReference>
<dbReference type="NCBIfam" id="NF006367">
    <property type="entry name" value="PRK08591.1"/>
    <property type="match status" value="1"/>
</dbReference>
<comment type="catalytic activity">
    <reaction evidence="17 19">
        <text>N(6)-biotinyl-L-lysyl-[protein] + hydrogencarbonate + ATP = N(6)-carboxybiotinyl-L-lysyl-[protein] + ADP + phosphate + H(+)</text>
        <dbReference type="Rhea" id="RHEA:13501"/>
        <dbReference type="Rhea" id="RHEA-COMP:10505"/>
        <dbReference type="Rhea" id="RHEA-COMP:10506"/>
        <dbReference type="ChEBI" id="CHEBI:15378"/>
        <dbReference type="ChEBI" id="CHEBI:17544"/>
        <dbReference type="ChEBI" id="CHEBI:30616"/>
        <dbReference type="ChEBI" id="CHEBI:43474"/>
        <dbReference type="ChEBI" id="CHEBI:83144"/>
        <dbReference type="ChEBI" id="CHEBI:83145"/>
        <dbReference type="ChEBI" id="CHEBI:456216"/>
        <dbReference type="EC" id="6.3.4.14"/>
    </reaction>
</comment>
<evidence type="ECO:0000256" key="16">
    <source>
        <dbReference type="ARBA" id="ARBA00033786"/>
    </source>
</evidence>
<comment type="pathway">
    <text evidence="2 19">Lipid metabolism; malonyl-CoA biosynthesis; malonyl-CoA from acetyl-CoA: step 1/1.</text>
</comment>
<keyword evidence="13 19" id="KW-0443">Lipid metabolism</keyword>
<evidence type="ECO:0000256" key="4">
    <source>
        <dbReference type="ARBA" id="ARBA00013263"/>
    </source>
</evidence>
<evidence type="ECO:0000256" key="19">
    <source>
        <dbReference type="RuleBase" id="RU365063"/>
    </source>
</evidence>
<comment type="subunit">
    <text evidence="3 19">Acetyl-CoA carboxylase is a heterohexamer of biotin carboxyl carrier protein, biotin carboxylase and the two subunits of carboxyl transferase in a 2:2 complex.</text>
</comment>
<dbReference type="InterPro" id="IPR051602">
    <property type="entry name" value="ACC_Biotin_Carboxylase"/>
</dbReference>
<dbReference type="GO" id="GO:0046872">
    <property type="term" value="F:metal ion binding"/>
    <property type="evidence" value="ECO:0007669"/>
    <property type="project" value="UniProtKB-KW"/>
</dbReference>
<dbReference type="PANTHER" id="PTHR48095">
    <property type="entry name" value="PYRUVATE CARBOXYLASE SUBUNIT A"/>
    <property type="match status" value="1"/>
</dbReference>
<keyword evidence="11 18" id="KW-0067">ATP-binding</keyword>
<dbReference type="Gene3D" id="3.30.470.20">
    <property type="entry name" value="ATP-grasp fold, B domain"/>
    <property type="match status" value="1"/>
</dbReference>
<dbReference type="InterPro" id="IPR004549">
    <property type="entry name" value="Acetyl_CoA_COase_biotin_COase"/>
</dbReference>
<protein>
    <recommendedName>
        <fullName evidence="5 19">Biotin carboxylase</fullName>
        <ecNumber evidence="4 19">6.3.4.14</ecNumber>
    </recommendedName>
    <alternativeName>
        <fullName evidence="16 19">Acetyl-coenzyme A carboxylase biotin carboxylase subunit A</fullName>
    </alternativeName>
</protein>
<dbReference type="InterPro" id="IPR005481">
    <property type="entry name" value="BC-like_N"/>
</dbReference>
<evidence type="ECO:0000256" key="9">
    <source>
        <dbReference type="ARBA" id="ARBA00022741"/>
    </source>
</evidence>
<dbReference type="EMBL" id="JAJOZR010000006">
    <property type="protein sequence ID" value="MCD7109446.1"/>
    <property type="molecule type" value="Genomic_DNA"/>
</dbReference>
<dbReference type="InterPro" id="IPR016185">
    <property type="entry name" value="PreATP-grasp_dom_sf"/>
</dbReference>
<evidence type="ECO:0000256" key="17">
    <source>
        <dbReference type="ARBA" id="ARBA00048600"/>
    </source>
</evidence>
<organism evidence="22 23">
    <name type="scientific">Rhizobium quercicola</name>
    <dbReference type="NCBI Taxonomy" id="2901226"/>
    <lineage>
        <taxon>Bacteria</taxon>
        <taxon>Pseudomonadati</taxon>
        <taxon>Pseudomonadota</taxon>
        <taxon>Alphaproteobacteria</taxon>
        <taxon>Hyphomicrobiales</taxon>
        <taxon>Rhizobiaceae</taxon>
        <taxon>Rhizobium/Agrobacterium group</taxon>
        <taxon>Rhizobium</taxon>
    </lineage>
</organism>
<dbReference type="Proteomes" id="UP001139089">
    <property type="component" value="Unassembled WGS sequence"/>
</dbReference>
<keyword evidence="9 18" id="KW-0547">Nucleotide-binding</keyword>
<evidence type="ECO:0000256" key="8">
    <source>
        <dbReference type="ARBA" id="ARBA00022723"/>
    </source>
</evidence>
<evidence type="ECO:0000259" key="21">
    <source>
        <dbReference type="PROSITE" id="PS50979"/>
    </source>
</evidence>
<feature type="domain" description="ATP-grasp" evidence="20">
    <location>
        <begin position="132"/>
        <end position="329"/>
    </location>
</feature>
<comment type="caution">
    <text evidence="22">The sequence shown here is derived from an EMBL/GenBank/DDBJ whole genome shotgun (WGS) entry which is preliminary data.</text>
</comment>
<dbReference type="RefSeq" id="WP_231814082.1">
    <property type="nucleotide sequence ID" value="NZ_JAJOZR010000006.1"/>
</dbReference>
<dbReference type="Pfam" id="PF00289">
    <property type="entry name" value="Biotin_carb_N"/>
    <property type="match status" value="1"/>
</dbReference>
<evidence type="ECO:0000256" key="11">
    <source>
        <dbReference type="ARBA" id="ARBA00022840"/>
    </source>
</evidence>
<keyword evidence="12" id="KW-0460">Magnesium</keyword>
<dbReference type="GO" id="GO:0006633">
    <property type="term" value="P:fatty acid biosynthetic process"/>
    <property type="evidence" value="ECO:0007669"/>
    <property type="project" value="UniProtKB-KW"/>
</dbReference>
<keyword evidence="14 19" id="KW-0275">Fatty acid biosynthesis</keyword>
<dbReference type="GO" id="GO:0004075">
    <property type="term" value="F:biotin carboxylase activity"/>
    <property type="evidence" value="ECO:0007669"/>
    <property type="project" value="UniProtKB-EC"/>
</dbReference>
<evidence type="ECO:0000256" key="7">
    <source>
        <dbReference type="ARBA" id="ARBA00022598"/>
    </source>
</evidence>
<dbReference type="PROSITE" id="PS00866">
    <property type="entry name" value="CPSASE_1"/>
    <property type="match status" value="1"/>
</dbReference>
<dbReference type="PROSITE" id="PS00867">
    <property type="entry name" value="CPSASE_2"/>
    <property type="match status" value="1"/>
</dbReference>
<dbReference type="Gene3D" id="3.30.1490.20">
    <property type="entry name" value="ATP-grasp fold, A domain"/>
    <property type="match status" value="1"/>
</dbReference>
<dbReference type="InterPro" id="IPR011764">
    <property type="entry name" value="Biotin_carboxylation_dom"/>
</dbReference>
<dbReference type="NCBIfam" id="TIGR00514">
    <property type="entry name" value="accC"/>
    <property type="match status" value="1"/>
</dbReference>
<evidence type="ECO:0000313" key="22">
    <source>
        <dbReference type="EMBL" id="MCD7109446.1"/>
    </source>
</evidence>
<evidence type="ECO:0000256" key="6">
    <source>
        <dbReference type="ARBA" id="ARBA00022516"/>
    </source>
</evidence>
<dbReference type="PROSITE" id="PS50975">
    <property type="entry name" value="ATP_GRASP"/>
    <property type="match status" value="1"/>
</dbReference>
<dbReference type="InterPro" id="IPR011054">
    <property type="entry name" value="Rudment_hybrid_motif"/>
</dbReference>
<evidence type="ECO:0000256" key="13">
    <source>
        <dbReference type="ARBA" id="ARBA00023098"/>
    </source>
</evidence>
<evidence type="ECO:0000256" key="3">
    <source>
        <dbReference type="ARBA" id="ARBA00011750"/>
    </source>
</evidence>
<gene>
    <name evidence="22" type="primary">accC</name>
    <name evidence="22" type="ORF">LRX75_10355</name>
</gene>